<dbReference type="PANTHER" id="PTHR30457:SF0">
    <property type="entry name" value="PHOSPHATASE, PUTATIVE (AFU_ORTHOLOGUE AFUA_4G01070)-RELATED"/>
    <property type="match status" value="1"/>
</dbReference>
<evidence type="ECO:0000256" key="1">
    <source>
        <dbReference type="ARBA" id="ARBA00000815"/>
    </source>
</evidence>
<proteinExistence type="inferred from homology"/>
<evidence type="ECO:0000256" key="5">
    <source>
        <dbReference type="ARBA" id="ARBA00022801"/>
    </source>
</evidence>
<organism evidence="8 9">
    <name type="scientific">Acinetobacter calcoaceticus</name>
    <dbReference type="NCBI Taxonomy" id="471"/>
    <lineage>
        <taxon>Bacteria</taxon>
        <taxon>Pseudomonadati</taxon>
        <taxon>Pseudomonadota</taxon>
        <taxon>Gammaproteobacteria</taxon>
        <taxon>Moraxellales</taxon>
        <taxon>Moraxellaceae</taxon>
        <taxon>Acinetobacter</taxon>
        <taxon>Acinetobacter calcoaceticus/baumannii complex</taxon>
    </lineage>
</organism>
<dbReference type="PANTHER" id="PTHR30457">
    <property type="entry name" value="5'-NUCLEOTIDASE SURE"/>
    <property type="match status" value="1"/>
</dbReference>
<dbReference type="Proteomes" id="UP000294963">
    <property type="component" value="Unassembled WGS sequence"/>
</dbReference>
<comment type="caution">
    <text evidence="8">The sequence shown here is derived from an EMBL/GenBank/DDBJ whole genome shotgun (WGS) entry which is preliminary data.</text>
</comment>
<keyword evidence="6" id="KW-0732">Signal</keyword>
<dbReference type="InterPro" id="IPR030048">
    <property type="entry name" value="SurE"/>
</dbReference>
<evidence type="ECO:0000256" key="3">
    <source>
        <dbReference type="ARBA" id="ARBA00012643"/>
    </source>
</evidence>
<protein>
    <recommendedName>
        <fullName evidence="3">5'-nucleotidase</fullName>
        <ecNumber evidence="3">3.1.3.5</ecNumber>
    </recommendedName>
</protein>
<dbReference type="GO" id="GO:0008253">
    <property type="term" value="F:5'-nucleotidase activity"/>
    <property type="evidence" value="ECO:0007669"/>
    <property type="project" value="UniProtKB-EC"/>
</dbReference>
<dbReference type="AlphaFoldDB" id="A0A4R1Y2V3"/>
<dbReference type="GO" id="GO:0046872">
    <property type="term" value="F:metal ion binding"/>
    <property type="evidence" value="ECO:0007669"/>
    <property type="project" value="UniProtKB-KW"/>
</dbReference>
<dbReference type="SUPFAM" id="SSF64167">
    <property type="entry name" value="SurE-like"/>
    <property type="match status" value="1"/>
</dbReference>
<sequence>MKKVLAVAVFGLMASQSFALNILISNDDGLSSNVKALTTALRAAGHSVVVSVPCTGQSGRSAGIVMYSDNKISALNDDQITKNAGCLNGVAAVGDPAVGAFKKAGYPDYHYVHGTPVLSVMYGIDAVAQNKWGKLPDLILSGPNEGQNIGSLSLFSGTVGVVQYAGSRGIPAIAISAGQNTVDNKNLANPLSTIVANHTVKLIAELQSKAQSGKILPARTVLNVNFPDKLDNNSRFAFSKMGSYDAYYLKFKTSVPYGITAGKASTGPNGSQQQDEMVVSANNIAVTAMQVGFDSRPATQEWLKLRLRQLLGK</sequence>
<comment type="catalytic activity">
    <reaction evidence="1">
        <text>a ribonucleoside 5'-phosphate + H2O = a ribonucleoside + phosphate</text>
        <dbReference type="Rhea" id="RHEA:12484"/>
        <dbReference type="ChEBI" id="CHEBI:15377"/>
        <dbReference type="ChEBI" id="CHEBI:18254"/>
        <dbReference type="ChEBI" id="CHEBI:43474"/>
        <dbReference type="ChEBI" id="CHEBI:58043"/>
        <dbReference type="EC" id="3.1.3.5"/>
    </reaction>
</comment>
<evidence type="ECO:0000313" key="8">
    <source>
        <dbReference type="EMBL" id="TCM70906.1"/>
    </source>
</evidence>
<evidence type="ECO:0000256" key="2">
    <source>
        <dbReference type="ARBA" id="ARBA00011062"/>
    </source>
</evidence>
<dbReference type="InterPro" id="IPR002828">
    <property type="entry name" value="SurE-like_Pase/nucleotidase"/>
</dbReference>
<dbReference type="EMBL" id="SLVJ01000001">
    <property type="protein sequence ID" value="TCM70906.1"/>
    <property type="molecule type" value="Genomic_DNA"/>
</dbReference>
<evidence type="ECO:0000256" key="4">
    <source>
        <dbReference type="ARBA" id="ARBA00022723"/>
    </source>
</evidence>
<feature type="domain" description="Survival protein SurE-like phosphatase/nucleotidase" evidence="7">
    <location>
        <begin position="22"/>
        <end position="242"/>
    </location>
</feature>
<keyword evidence="9" id="KW-1185">Reference proteome</keyword>
<dbReference type="EC" id="3.1.3.5" evidence="3"/>
<keyword evidence="4" id="KW-0479">Metal-binding</keyword>
<comment type="similarity">
    <text evidence="2">Belongs to the SurE nucleotidase family.</text>
</comment>
<accession>A0A4R1Y2V3</accession>
<gene>
    <name evidence="8" type="ORF">EC844_101180</name>
</gene>
<evidence type="ECO:0000256" key="6">
    <source>
        <dbReference type="SAM" id="SignalP"/>
    </source>
</evidence>
<dbReference type="InterPro" id="IPR036523">
    <property type="entry name" value="SurE-like_sf"/>
</dbReference>
<reference evidence="8 9" key="1">
    <citation type="submission" date="2019-03" db="EMBL/GenBank/DDBJ databases">
        <title>Genomic analyses of the natural microbiome of Caenorhabditis elegans.</title>
        <authorList>
            <person name="Samuel B."/>
        </authorList>
    </citation>
    <scope>NUCLEOTIDE SEQUENCE [LARGE SCALE GENOMIC DNA]</scope>
    <source>
        <strain evidence="8 9">JUb89</strain>
    </source>
</reference>
<feature type="chain" id="PRO_5020251432" description="5'-nucleotidase" evidence="6">
    <location>
        <begin position="20"/>
        <end position="313"/>
    </location>
</feature>
<keyword evidence="5" id="KW-0378">Hydrolase</keyword>
<feature type="signal peptide" evidence="6">
    <location>
        <begin position="1"/>
        <end position="19"/>
    </location>
</feature>
<dbReference type="Pfam" id="PF01975">
    <property type="entry name" value="SurE"/>
    <property type="match status" value="1"/>
</dbReference>
<evidence type="ECO:0000313" key="9">
    <source>
        <dbReference type="Proteomes" id="UP000294963"/>
    </source>
</evidence>
<dbReference type="Gene3D" id="3.40.1210.10">
    <property type="entry name" value="Survival protein SurE-like phosphatase/nucleotidase"/>
    <property type="match status" value="1"/>
</dbReference>
<name>A0A4R1Y2V3_ACICA</name>
<evidence type="ECO:0000259" key="7">
    <source>
        <dbReference type="Pfam" id="PF01975"/>
    </source>
</evidence>